<keyword evidence="5" id="KW-1185">Reference proteome</keyword>
<dbReference type="InterPro" id="IPR020084">
    <property type="entry name" value="NUDIX_hydrolase_CS"/>
</dbReference>
<dbReference type="Proteomes" id="UP000199062">
    <property type="component" value="Unassembled WGS sequence"/>
</dbReference>
<protein>
    <submittedName>
        <fullName evidence="4">ADP-ribose pyrophosphatase YjhB, NUDIX family</fullName>
    </submittedName>
</protein>
<dbReference type="PANTHER" id="PTHR43046">
    <property type="entry name" value="GDP-MANNOSE MANNOSYL HYDROLASE"/>
    <property type="match status" value="1"/>
</dbReference>
<dbReference type="OrthoDB" id="25155at2157"/>
<sequence length="150" mass="16077">MLTNVLSAASQRVLEGVLSWPFPRPAARALVERDDEYLFVAVEMAGERLWILPGGGVEAGESPREAAAREVLEETGLDVTVGDPVDAFAFESSVGAHVATVFRCTAPRGDLTTDENPDVEPIVDARWVPADEVSDLSLPSELAPVVDRCC</sequence>
<dbReference type="PROSITE" id="PS00893">
    <property type="entry name" value="NUDIX_BOX"/>
    <property type="match status" value="1"/>
</dbReference>
<dbReference type="GO" id="GO:0016787">
    <property type="term" value="F:hydrolase activity"/>
    <property type="evidence" value="ECO:0007669"/>
    <property type="project" value="UniProtKB-KW"/>
</dbReference>
<dbReference type="Pfam" id="PF00293">
    <property type="entry name" value="NUDIX"/>
    <property type="match status" value="1"/>
</dbReference>
<gene>
    <name evidence="4" type="ORF">SAMN05216559_4026</name>
</gene>
<evidence type="ECO:0000313" key="4">
    <source>
        <dbReference type="EMBL" id="SFS12154.1"/>
    </source>
</evidence>
<evidence type="ECO:0000313" key="5">
    <source>
        <dbReference type="Proteomes" id="UP000199062"/>
    </source>
</evidence>
<dbReference type="InterPro" id="IPR015797">
    <property type="entry name" value="NUDIX_hydrolase-like_dom_sf"/>
</dbReference>
<name>A0A1I6M8V8_9EURY</name>
<dbReference type="STRING" id="767519.SAMN05216559_4026"/>
<organism evidence="4 5">
    <name type="scientific">Halomicrobium zhouii</name>
    <dbReference type="NCBI Taxonomy" id="767519"/>
    <lineage>
        <taxon>Archaea</taxon>
        <taxon>Methanobacteriati</taxon>
        <taxon>Methanobacteriota</taxon>
        <taxon>Stenosarchaea group</taxon>
        <taxon>Halobacteria</taxon>
        <taxon>Halobacteriales</taxon>
        <taxon>Haloarculaceae</taxon>
        <taxon>Halomicrobium</taxon>
    </lineage>
</organism>
<dbReference type="PROSITE" id="PS51462">
    <property type="entry name" value="NUDIX"/>
    <property type="match status" value="1"/>
</dbReference>
<dbReference type="AlphaFoldDB" id="A0A1I6M8V8"/>
<feature type="domain" description="Nudix hydrolase" evidence="3">
    <location>
        <begin position="22"/>
        <end position="150"/>
    </location>
</feature>
<evidence type="ECO:0000256" key="1">
    <source>
        <dbReference type="ARBA" id="ARBA00001946"/>
    </source>
</evidence>
<dbReference type="InterPro" id="IPR020476">
    <property type="entry name" value="Nudix_hydrolase"/>
</dbReference>
<reference evidence="4 5" key="1">
    <citation type="submission" date="2016-10" db="EMBL/GenBank/DDBJ databases">
        <authorList>
            <person name="de Groot N.N."/>
        </authorList>
    </citation>
    <scope>NUCLEOTIDE SEQUENCE [LARGE SCALE GENOMIC DNA]</scope>
    <source>
        <strain evidence="4 5">CGMCC 1.10457</strain>
    </source>
</reference>
<proteinExistence type="predicted"/>
<keyword evidence="2" id="KW-0378">Hydrolase</keyword>
<dbReference type="Gene3D" id="3.90.79.10">
    <property type="entry name" value="Nucleoside Triphosphate Pyrophosphohydrolase"/>
    <property type="match status" value="1"/>
</dbReference>
<accession>A0A1I6M8V8</accession>
<evidence type="ECO:0000259" key="3">
    <source>
        <dbReference type="PROSITE" id="PS51462"/>
    </source>
</evidence>
<evidence type="ECO:0000256" key="2">
    <source>
        <dbReference type="ARBA" id="ARBA00022801"/>
    </source>
</evidence>
<dbReference type="InterPro" id="IPR000086">
    <property type="entry name" value="NUDIX_hydrolase_dom"/>
</dbReference>
<dbReference type="EMBL" id="FOZK01000005">
    <property type="protein sequence ID" value="SFS12154.1"/>
    <property type="molecule type" value="Genomic_DNA"/>
</dbReference>
<dbReference type="SUPFAM" id="SSF55811">
    <property type="entry name" value="Nudix"/>
    <property type="match status" value="1"/>
</dbReference>
<comment type="cofactor">
    <cofactor evidence="1">
        <name>Mg(2+)</name>
        <dbReference type="ChEBI" id="CHEBI:18420"/>
    </cofactor>
</comment>
<dbReference type="RefSeq" id="WP_089819088.1">
    <property type="nucleotide sequence ID" value="NZ_FOZK01000005.1"/>
</dbReference>
<dbReference type="PRINTS" id="PR00502">
    <property type="entry name" value="NUDIXFAMILY"/>
</dbReference>
<dbReference type="PANTHER" id="PTHR43046:SF14">
    <property type="entry name" value="MUTT_NUDIX FAMILY PROTEIN"/>
    <property type="match status" value="1"/>
</dbReference>